<dbReference type="AlphaFoldDB" id="A0A5M3X7Q4"/>
<accession>A0A5M3X7Q4</accession>
<name>A0A5M3X7Q4_9ACTN</name>
<keyword evidence="2" id="KW-0732">Signal</keyword>
<evidence type="ECO:0000256" key="1">
    <source>
        <dbReference type="SAM" id="MobiDB-lite"/>
    </source>
</evidence>
<evidence type="ECO:0000256" key="2">
    <source>
        <dbReference type="SAM" id="SignalP"/>
    </source>
</evidence>
<gene>
    <name evidence="3" type="ORF">Aple_006020</name>
</gene>
<feature type="chain" id="PRO_5024297858" evidence="2">
    <location>
        <begin position="28"/>
        <end position="307"/>
    </location>
</feature>
<organism evidence="3 4">
    <name type="scientific">Acrocarpospora pleiomorpha</name>
    <dbReference type="NCBI Taxonomy" id="90975"/>
    <lineage>
        <taxon>Bacteria</taxon>
        <taxon>Bacillati</taxon>
        <taxon>Actinomycetota</taxon>
        <taxon>Actinomycetes</taxon>
        <taxon>Streptosporangiales</taxon>
        <taxon>Streptosporangiaceae</taxon>
        <taxon>Acrocarpospora</taxon>
    </lineage>
</organism>
<proteinExistence type="predicted"/>
<evidence type="ECO:0000313" key="3">
    <source>
        <dbReference type="EMBL" id="GES17707.1"/>
    </source>
</evidence>
<keyword evidence="4" id="KW-1185">Reference proteome</keyword>
<reference evidence="3 4" key="1">
    <citation type="submission" date="2019-10" db="EMBL/GenBank/DDBJ databases">
        <title>Whole genome shotgun sequence of Acrocarpospora pleiomorpha NBRC 16267.</title>
        <authorList>
            <person name="Ichikawa N."/>
            <person name="Kimura A."/>
            <person name="Kitahashi Y."/>
            <person name="Komaki H."/>
            <person name="Oguchi A."/>
        </authorList>
    </citation>
    <scope>NUCLEOTIDE SEQUENCE [LARGE SCALE GENOMIC DNA]</scope>
    <source>
        <strain evidence="3 4">NBRC 16267</strain>
    </source>
</reference>
<dbReference type="Proteomes" id="UP000377595">
    <property type="component" value="Unassembled WGS sequence"/>
</dbReference>
<feature type="compositionally biased region" description="Gly residues" evidence="1">
    <location>
        <begin position="90"/>
        <end position="101"/>
    </location>
</feature>
<dbReference type="EMBL" id="BLAF01000005">
    <property type="protein sequence ID" value="GES17707.1"/>
    <property type="molecule type" value="Genomic_DNA"/>
</dbReference>
<protein>
    <submittedName>
        <fullName evidence="3">Uncharacterized protein</fullName>
    </submittedName>
</protein>
<feature type="signal peptide" evidence="2">
    <location>
        <begin position="1"/>
        <end position="27"/>
    </location>
</feature>
<comment type="caution">
    <text evidence="3">The sequence shown here is derived from an EMBL/GenBank/DDBJ whole genome shotgun (WGS) entry which is preliminary data.</text>
</comment>
<evidence type="ECO:0000313" key="4">
    <source>
        <dbReference type="Proteomes" id="UP000377595"/>
    </source>
</evidence>
<feature type="region of interest" description="Disordered" evidence="1">
    <location>
        <begin position="90"/>
        <end position="110"/>
    </location>
</feature>
<sequence length="307" mass="34031">MVRRMATALVAAAVGASALAVAGPAYADPGPNDGHHPGPDPKITSIVVNPSTVVLKHRHDSEAVSVTVKGVDLKSAQVYFVPKGHNWDGGGYGGGDHGGNGPWDKKDDEKTPAPEYKPIWFAETFSKTIGWNDPVGSWSVRVVAEGVNGRKVFGDSSFFVKHHTWTPPKSPKGTRFVGFNASPEPVKQGRKLTLEGRLQVAQCYGDRYYKYDKARVELDGYPSSSSCYESRKYWHSWYKLGWEDIDVYFLPKGSHKWRYVDTIETNPDGTFYTQVKAYKSGTWGVRFDGNRDLAGSEAYDYVKVVKK</sequence>